<accession>A0A0M6ZXV1</accession>
<name>A0A0M6ZXV1_9HYPH</name>
<evidence type="ECO:0000259" key="4">
    <source>
        <dbReference type="PROSITE" id="PS01124"/>
    </source>
</evidence>
<sequence>MNKRAEVTTKDAKFEEGEQVVFEIFVQPGFSDLELSAVTTVLRTANDILNNDVYSWKIISDEPGLVTSSSDLIVRAAPAISGQYLCDCLVVIGGRTNPPEAWLARLRAMQQLQRRVILLSDASRQYVRSVNNLDAPTTAHWRDVSLLQEVGSYPKLTDSLVETHGTVLTCAGHGHTLEAMIGVLEGQLDRRQCAEIASLLVLDRVRGFSSEQPKGSSYSSSYFEKRLQNALRLMEANIEQPLRLADVAKEVGLSTRHLERLFTVYFNTTPSKLYKKIRLKKAHALVVDTHLQQIEIALSCGFGSAGSFSLAYKAEYGETPTQRRKRMR</sequence>
<dbReference type="PROSITE" id="PS01124">
    <property type="entry name" value="HTH_ARAC_FAMILY_2"/>
    <property type="match status" value="1"/>
</dbReference>
<keyword evidence="3" id="KW-0804">Transcription</keyword>
<dbReference type="SUPFAM" id="SSF46689">
    <property type="entry name" value="Homeodomain-like"/>
    <property type="match status" value="2"/>
</dbReference>
<keyword evidence="1" id="KW-0805">Transcription regulation</keyword>
<gene>
    <name evidence="5" type="primary">cdhR_2</name>
    <name evidence="5" type="ORF">LAX5112_01162</name>
</gene>
<feature type="domain" description="HTH araC/xylS-type" evidence="4">
    <location>
        <begin position="228"/>
        <end position="326"/>
    </location>
</feature>
<dbReference type="InterPro" id="IPR009057">
    <property type="entry name" value="Homeodomain-like_sf"/>
</dbReference>
<dbReference type="Proteomes" id="UP000053235">
    <property type="component" value="Unassembled WGS sequence"/>
</dbReference>
<dbReference type="Pfam" id="PF12833">
    <property type="entry name" value="HTH_18"/>
    <property type="match status" value="1"/>
</dbReference>
<evidence type="ECO:0000313" key="6">
    <source>
        <dbReference type="Proteomes" id="UP000053235"/>
    </source>
</evidence>
<dbReference type="OrthoDB" id="9793400at2"/>
<proteinExistence type="predicted"/>
<dbReference type="AlphaFoldDB" id="A0A0M6ZXV1"/>
<protein>
    <submittedName>
        <fullName evidence="5">Carnitine catabolism transcriptional activator</fullName>
    </submittedName>
</protein>
<dbReference type="Gene3D" id="3.40.50.880">
    <property type="match status" value="1"/>
</dbReference>
<keyword evidence="6" id="KW-1185">Reference proteome</keyword>
<keyword evidence="2" id="KW-0238">DNA-binding</keyword>
<organism evidence="5 6">
    <name type="scientific">Roseibium alexandrii</name>
    <dbReference type="NCBI Taxonomy" id="388408"/>
    <lineage>
        <taxon>Bacteria</taxon>
        <taxon>Pseudomonadati</taxon>
        <taxon>Pseudomonadota</taxon>
        <taxon>Alphaproteobacteria</taxon>
        <taxon>Hyphomicrobiales</taxon>
        <taxon>Stappiaceae</taxon>
        <taxon>Roseibium</taxon>
    </lineage>
</organism>
<dbReference type="SUPFAM" id="SSF52317">
    <property type="entry name" value="Class I glutamine amidotransferase-like"/>
    <property type="match status" value="1"/>
</dbReference>
<evidence type="ECO:0000313" key="5">
    <source>
        <dbReference type="EMBL" id="CTQ66972.1"/>
    </source>
</evidence>
<dbReference type="RefSeq" id="WP_055671010.1">
    <property type="nucleotide sequence ID" value="NZ_CXWD01000004.1"/>
</dbReference>
<dbReference type="InterPro" id="IPR050204">
    <property type="entry name" value="AraC_XylS_family_regulators"/>
</dbReference>
<dbReference type="InterPro" id="IPR029062">
    <property type="entry name" value="Class_I_gatase-like"/>
</dbReference>
<dbReference type="PANTHER" id="PTHR46796">
    <property type="entry name" value="HTH-TYPE TRANSCRIPTIONAL ACTIVATOR RHAS-RELATED"/>
    <property type="match status" value="1"/>
</dbReference>
<dbReference type="InterPro" id="IPR018060">
    <property type="entry name" value="HTH_AraC"/>
</dbReference>
<dbReference type="SMART" id="SM00342">
    <property type="entry name" value="HTH_ARAC"/>
    <property type="match status" value="1"/>
</dbReference>
<evidence type="ECO:0000256" key="1">
    <source>
        <dbReference type="ARBA" id="ARBA00023015"/>
    </source>
</evidence>
<dbReference type="PANTHER" id="PTHR46796:SF6">
    <property type="entry name" value="ARAC SUBFAMILY"/>
    <property type="match status" value="1"/>
</dbReference>
<evidence type="ECO:0000256" key="2">
    <source>
        <dbReference type="ARBA" id="ARBA00023125"/>
    </source>
</evidence>
<evidence type="ECO:0000256" key="3">
    <source>
        <dbReference type="ARBA" id="ARBA00023163"/>
    </source>
</evidence>
<dbReference type="GO" id="GO:0043565">
    <property type="term" value="F:sequence-specific DNA binding"/>
    <property type="evidence" value="ECO:0007669"/>
    <property type="project" value="InterPro"/>
</dbReference>
<dbReference type="STRING" id="388408.LAX5112_01162"/>
<dbReference type="GO" id="GO:0003700">
    <property type="term" value="F:DNA-binding transcription factor activity"/>
    <property type="evidence" value="ECO:0007669"/>
    <property type="project" value="InterPro"/>
</dbReference>
<reference evidence="6" key="1">
    <citation type="submission" date="2015-07" db="EMBL/GenBank/DDBJ databases">
        <authorList>
            <person name="Rodrigo-Torres Lidia"/>
            <person name="Arahal R.David."/>
        </authorList>
    </citation>
    <scope>NUCLEOTIDE SEQUENCE [LARGE SCALE GENOMIC DNA]</scope>
    <source>
        <strain evidence="6">CECT 5112</strain>
    </source>
</reference>
<dbReference type="EMBL" id="CXWD01000004">
    <property type="protein sequence ID" value="CTQ66972.1"/>
    <property type="molecule type" value="Genomic_DNA"/>
</dbReference>
<dbReference type="Gene3D" id="1.10.10.60">
    <property type="entry name" value="Homeodomain-like"/>
    <property type="match status" value="1"/>
</dbReference>